<feature type="transmembrane region" description="Helical" evidence="19">
    <location>
        <begin position="376"/>
        <end position="401"/>
    </location>
</feature>
<reference evidence="21 22" key="1">
    <citation type="submission" date="2018-04" db="EMBL/GenBank/DDBJ databases">
        <title>Novel Campyloabacter and Helicobacter Species and Strains.</title>
        <authorList>
            <person name="Mannion A.J."/>
            <person name="Shen Z."/>
            <person name="Fox J.G."/>
        </authorList>
    </citation>
    <scope>NUCLEOTIDE SEQUENCE [LARGE SCALE GENOMIC DNA]</scope>
    <source>
        <strain evidence="21 22">MIT 04-9366</strain>
    </source>
</reference>
<dbReference type="Pfam" id="PF00122">
    <property type="entry name" value="E1-E2_ATPase"/>
    <property type="match status" value="1"/>
</dbReference>
<evidence type="ECO:0000256" key="5">
    <source>
        <dbReference type="ARBA" id="ARBA00022475"/>
    </source>
</evidence>
<accession>A0A3D8J1P0</accession>
<dbReference type="Gene3D" id="3.40.50.1000">
    <property type="entry name" value="HAD superfamily/HAD-like"/>
    <property type="match status" value="1"/>
</dbReference>
<dbReference type="EMBL" id="NXLV01000004">
    <property type="protein sequence ID" value="RDU71150.1"/>
    <property type="molecule type" value="Genomic_DNA"/>
</dbReference>
<evidence type="ECO:0000313" key="21">
    <source>
        <dbReference type="EMBL" id="RDU71150.1"/>
    </source>
</evidence>
<keyword evidence="8 19" id="KW-0479">Metal-binding</keyword>
<name>A0A3D8J1P0_9HELI</name>
<keyword evidence="7 19" id="KW-0812">Transmembrane</keyword>
<dbReference type="FunFam" id="3.30.70.100:FF:000001">
    <property type="entry name" value="ATPase copper transporting beta"/>
    <property type="match status" value="1"/>
</dbReference>
<dbReference type="GO" id="GO:0055070">
    <property type="term" value="P:copper ion homeostasis"/>
    <property type="evidence" value="ECO:0007669"/>
    <property type="project" value="TreeGrafter"/>
</dbReference>
<feature type="transmembrane region" description="Helical" evidence="19">
    <location>
        <begin position="157"/>
        <end position="176"/>
    </location>
</feature>
<dbReference type="InterPro" id="IPR023298">
    <property type="entry name" value="ATPase_P-typ_TM_dom_sf"/>
</dbReference>
<dbReference type="PANTHER" id="PTHR43520">
    <property type="entry name" value="ATP7, ISOFORM B"/>
    <property type="match status" value="1"/>
</dbReference>
<dbReference type="Gene3D" id="2.70.150.10">
    <property type="entry name" value="Calcium-transporting ATPase, cytoplasmic transduction domain A"/>
    <property type="match status" value="1"/>
</dbReference>
<proteinExistence type="inferred from homology"/>
<evidence type="ECO:0000256" key="6">
    <source>
        <dbReference type="ARBA" id="ARBA00022553"/>
    </source>
</evidence>
<dbReference type="InterPro" id="IPR018303">
    <property type="entry name" value="ATPase_P-typ_P_site"/>
</dbReference>
<evidence type="ECO:0000256" key="17">
    <source>
        <dbReference type="ARBA" id="ARBA00040690"/>
    </source>
</evidence>
<evidence type="ECO:0000256" key="8">
    <source>
        <dbReference type="ARBA" id="ARBA00022723"/>
    </source>
</evidence>
<evidence type="ECO:0000256" key="3">
    <source>
        <dbReference type="ARBA" id="ARBA00006024"/>
    </source>
</evidence>
<dbReference type="InterPro" id="IPR036412">
    <property type="entry name" value="HAD-like_sf"/>
</dbReference>
<organism evidence="21 22">
    <name type="scientific">Helicobacter brantae</name>
    <dbReference type="NCBI Taxonomy" id="375927"/>
    <lineage>
        <taxon>Bacteria</taxon>
        <taxon>Pseudomonadati</taxon>
        <taxon>Campylobacterota</taxon>
        <taxon>Epsilonproteobacteria</taxon>
        <taxon>Campylobacterales</taxon>
        <taxon>Helicobacteraceae</taxon>
        <taxon>Helicobacter</taxon>
    </lineage>
</organism>
<comment type="similarity">
    <text evidence="3 19">Belongs to the cation transport ATPase (P-type) (TC 3.A.3) family. Type IB subfamily.</text>
</comment>
<evidence type="ECO:0000256" key="19">
    <source>
        <dbReference type="RuleBase" id="RU362081"/>
    </source>
</evidence>
<dbReference type="NCBIfam" id="TIGR01511">
    <property type="entry name" value="ATPase-IB1_Cu"/>
    <property type="match status" value="1"/>
</dbReference>
<evidence type="ECO:0000256" key="15">
    <source>
        <dbReference type="ARBA" id="ARBA00037143"/>
    </source>
</evidence>
<dbReference type="SUPFAM" id="SSF81665">
    <property type="entry name" value="Calcium ATPase, transmembrane domain M"/>
    <property type="match status" value="1"/>
</dbReference>
<dbReference type="PROSITE" id="PS00154">
    <property type="entry name" value="ATPASE_E1_E2"/>
    <property type="match status" value="1"/>
</dbReference>
<dbReference type="SFLD" id="SFLDS00003">
    <property type="entry name" value="Haloacid_Dehalogenase"/>
    <property type="match status" value="1"/>
</dbReference>
<keyword evidence="10 19" id="KW-0067">ATP-binding</keyword>
<dbReference type="RefSeq" id="WP_115569296.1">
    <property type="nucleotide sequence ID" value="NZ_NXLV01000004.1"/>
</dbReference>
<evidence type="ECO:0000259" key="20">
    <source>
        <dbReference type="PROSITE" id="PS50846"/>
    </source>
</evidence>
<dbReference type="NCBIfam" id="TIGR01494">
    <property type="entry name" value="ATPase_P-type"/>
    <property type="match status" value="1"/>
</dbReference>
<keyword evidence="22" id="KW-1185">Reference proteome</keyword>
<dbReference type="PRINTS" id="PR00119">
    <property type="entry name" value="CATATPASE"/>
</dbReference>
<dbReference type="SUPFAM" id="SSF56784">
    <property type="entry name" value="HAD-like"/>
    <property type="match status" value="1"/>
</dbReference>
<evidence type="ECO:0000256" key="11">
    <source>
        <dbReference type="ARBA" id="ARBA00022967"/>
    </source>
</evidence>
<dbReference type="EC" id="7.2.2.9" evidence="16"/>
<dbReference type="NCBIfam" id="TIGR01512">
    <property type="entry name" value="ATPase-IB2_Cd"/>
    <property type="match status" value="1"/>
</dbReference>
<dbReference type="InterPro" id="IPR044492">
    <property type="entry name" value="P_typ_ATPase_HD_dom"/>
</dbReference>
<keyword evidence="13" id="KW-0406">Ion transport</keyword>
<keyword evidence="11" id="KW-1278">Translocase</keyword>
<evidence type="ECO:0000256" key="1">
    <source>
        <dbReference type="ARBA" id="ARBA00004127"/>
    </source>
</evidence>
<dbReference type="SFLD" id="SFLDG00002">
    <property type="entry name" value="C1.7:_P-type_atpase_like"/>
    <property type="match status" value="1"/>
</dbReference>
<dbReference type="GO" id="GO:0043682">
    <property type="term" value="F:P-type divalent copper transporter activity"/>
    <property type="evidence" value="ECO:0007669"/>
    <property type="project" value="UniProtKB-EC"/>
</dbReference>
<evidence type="ECO:0000256" key="7">
    <source>
        <dbReference type="ARBA" id="ARBA00022692"/>
    </source>
</evidence>
<evidence type="ECO:0000256" key="2">
    <source>
        <dbReference type="ARBA" id="ARBA00004236"/>
    </source>
</evidence>
<dbReference type="Pfam" id="PF00702">
    <property type="entry name" value="Hydrolase"/>
    <property type="match status" value="1"/>
</dbReference>
<evidence type="ECO:0000256" key="13">
    <source>
        <dbReference type="ARBA" id="ARBA00023065"/>
    </source>
</evidence>
<feature type="transmembrane region" description="Helical" evidence="19">
    <location>
        <begin position="196"/>
        <end position="214"/>
    </location>
</feature>
<protein>
    <recommendedName>
        <fullName evidence="17">Copper-transporting ATPase</fullName>
        <ecNumber evidence="16">7.2.2.9</ecNumber>
    </recommendedName>
</protein>
<feature type="domain" description="HMA" evidence="20">
    <location>
        <begin position="1"/>
        <end position="67"/>
    </location>
</feature>
<feature type="transmembrane region" description="Helical" evidence="19">
    <location>
        <begin position="348"/>
        <end position="370"/>
    </location>
</feature>
<keyword evidence="9 19" id="KW-0547">Nucleotide-binding</keyword>
<keyword evidence="6" id="KW-0597">Phosphoprotein</keyword>
<dbReference type="NCBIfam" id="TIGR01525">
    <property type="entry name" value="ATPase-IB_hvy"/>
    <property type="match status" value="1"/>
</dbReference>
<dbReference type="InterPro" id="IPR001757">
    <property type="entry name" value="P_typ_ATPase"/>
</dbReference>
<sequence>MREIIYIDGMTCTACSGGIERALKKKSYIREIQVDLLNKMAIIDFDEKESNLAEIFALIKKLGYKPRKQGVIEKLDHSFLTPKKRIVLALFFTLLTLYLSMLPMLSLSLYEKLTPIAPFYNALLQMAFTLVVMHMGRNFYLKGLSSLLSLHPTMDTLVMLGSGSAFIFSLFQIPSLPQSLEDSKNALLLCHSSEGVYFESVCVILLFILIGKSIEERAKNNTQNSLQTLASLKEASVIKIIDGEEERVNINEVKGGDILKITPQESILVDGVILQGYANIDCSSLNGESLPISKKEGDTLYSGSLNLNTTFLMQASKSAENSTYQQILNLVQNALISKAPIARVADKISAFFVPSVIILALYSAITWYFLHKDFQLSLQTFCNVLLISCPCALGLATPLALNIATKLASSRGIFFKDAQILELIGKTSMIFFDKTGTLTQKQLHIKEIHSSSSLSQTQLLQICSSLECQSHHIIAQSILEASKSLSIPKAQNISIQEGLGISGEIEGVRYKIGSAKNFSPSPTHSKEGIEIFIGESNEGGDKILGYILLEEKIKTEAKSTLEELKNMGVTSEILSGDRKGNVEKIAKELHISFTSDALPQDKLEVLKHHKDKITMMVGDGINDMLALSNASISVSMGEGSKGAMASSNLIIFNNNLENIPYAIKLSNATLKNIKQNLFWAFGYNACMIPIACGLLSGFGITLTPILASIAMTLSSLSVVFNAQRLKTFKG</sequence>
<keyword evidence="5 19" id="KW-1003">Cell membrane</keyword>
<feature type="transmembrane region" description="Helical" evidence="19">
    <location>
        <begin position="86"/>
        <end position="110"/>
    </location>
</feature>
<dbReference type="GO" id="GO:0016887">
    <property type="term" value="F:ATP hydrolysis activity"/>
    <property type="evidence" value="ECO:0007669"/>
    <property type="project" value="InterPro"/>
</dbReference>
<dbReference type="PROSITE" id="PS01047">
    <property type="entry name" value="HMA_1"/>
    <property type="match status" value="1"/>
</dbReference>
<dbReference type="SUPFAM" id="SSF55008">
    <property type="entry name" value="HMA, heavy metal-associated domain"/>
    <property type="match status" value="1"/>
</dbReference>
<dbReference type="PROSITE" id="PS50846">
    <property type="entry name" value="HMA_2"/>
    <property type="match status" value="1"/>
</dbReference>
<feature type="transmembrane region" description="Helical" evidence="19">
    <location>
        <begin position="116"/>
        <end position="136"/>
    </location>
</feature>
<dbReference type="AlphaFoldDB" id="A0A3D8J1P0"/>
<keyword evidence="12 19" id="KW-1133">Transmembrane helix</keyword>
<evidence type="ECO:0000256" key="14">
    <source>
        <dbReference type="ARBA" id="ARBA00023136"/>
    </source>
</evidence>
<dbReference type="CDD" id="cd00371">
    <property type="entry name" value="HMA"/>
    <property type="match status" value="1"/>
</dbReference>
<dbReference type="Gene3D" id="3.40.1110.10">
    <property type="entry name" value="Calcium-transporting ATPase, cytoplasmic domain N"/>
    <property type="match status" value="1"/>
</dbReference>
<dbReference type="Proteomes" id="UP000257045">
    <property type="component" value="Unassembled WGS sequence"/>
</dbReference>
<evidence type="ECO:0000256" key="12">
    <source>
        <dbReference type="ARBA" id="ARBA00022989"/>
    </source>
</evidence>
<evidence type="ECO:0000256" key="9">
    <source>
        <dbReference type="ARBA" id="ARBA00022741"/>
    </source>
</evidence>
<dbReference type="OrthoDB" id="2490525at2"/>
<comment type="function">
    <text evidence="15">Probably involved in copper export.</text>
</comment>
<dbReference type="PRINTS" id="PR00943">
    <property type="entry name" value="CUATPASE"/>
</dbReference>
<feature type="transmembrane region" description="Helical" evidence="19">
    <location>
        <begin position="705"/>
        <end position="722"/>
    </location>
</feature>
<dbReference type="Gene3D" id="3.30.70.100">
    <property type="match status" value="1"/>
</dbReference>
<gene>
    <name evidence="21" type="primary">cadA</name>
    <name evidence="21" type="ORF">CQA58_03285</name>
</gene>
<evidence type="ECO:0000256" key="16">
    <source>
        <dbReference type="ARBA" id="ARBA00038904"/>
    </source>
</evidence>
<dbReference type="SFLD" id="SFLDF00027">
    <property type="entry name" value="p-type_atpase"/>
    <property type="match status" value="1"/>
</dbReference>
<comment type="caution">
    <text evidence="21">The sequence shown here is derived from an EMBL/GenBank/DDBJ whole genome shotgun (WGS) entry which is preliminary data.</text>
</comment>
<dbReference type="GO" id="GO:0012505">
    <property type="term" value="C:endomembrane system"/>
    <property type="evidence" value="ECO:0007669"/>
    <property type="project" value="UniProtKB-SubCell"/>
</dbReference>
<dbReference type="InterPro" id="IPR027256">
    <property type="entry name" value="P-typ_ATPase_IB"/>
</dbReference>
<evidence type="ECO:0000256" key="18">
    <source>
        <dbReference type="ARBA" id="ARBA00047424"/>
    </source>
</evidence>
<dbReference type="InterPro" id="IPR023299">
    <property type="entry name" value="ATPase_P-typ_cyto_dom_N"/>
</dbReference>
<keyword evidence="14 19" id="KW-0472">Membrane</keyword>
<dbReference type="InterPro" id="IPR036163">
    <property type="entry name" value="HMA_dom_sf"/>
</dbReference>
<comment type="catalytic activity">
    <reaction evidence="18">
        <text>Cu(2+)(in) + ATP + H2O = Cu(2+)(out) + ADP + phosphate + H(+)</text>
        <dbReference type="Rhea" id="RHEA:10376"/>
        <dbReference type="ChEBI" id="CHEBI:15377"/>
        <dbReference type="ChEBI" id="CHEBI:15378"/>
        <dbReference type="ChEBI" id="CHEBI:29036"/>
        <dbReference type="ChEBI" id="CHEBI:30616"/>
        <dbReference type="ChEBI" id="CHEBI:43474"/>
        <dbReference type="ChEBI" id="CHEBI:456216"/>
        <dbReference type="EC" id="7.2.2.9"/>
    </reaction>
</comment>
<feature type="transmembrane region" description="Helical" evidence="19">
    <location>
        <begin position="677"/>
        <end position="699"/>
    </location>
</feature>
<dbReference type="InterPro" id="IPR059000">
    <property type="entry name" value="ATPase_P-type_domA"/>
</dbReference>
<dbReference type="GO" id="GO:0005507">
    <property type="term" value="F:copper ion binding"/>
    <property type="evidence" value="ECO:0007669"/>
    <property type="project" value="TreeGrafter"/>
</dbReference>
<dbReference type="InterPro" id="IPR023214">
    <property type="entry name" value="HAD_sf"/>
</dbReference>
<comment type="subcellular location">
    <subcellularLocation>
        <location evidence="2 19">Cell membrane</location>
    </subcellularLocation>
    <subcellularLocation>
        <location evidence="1">Endomembrane system</location>
        <topology evidence="1">Multi-pass membrane protein</topology>
    </subcellularLocation>
</comment>
<evidence type="ECO:0000256" key="10">
    <source>
        <dbReference type="ARBA" id="ARBA00022840"/>
    </source>
</evidence>
<dbReference type="Pfam" id="PF00403">
    <property type="entry name" value="HMA"/>
    <property type="match status" value="1"/>
</dbReference>
<dbReference type="InterPro" id="IPR008250">
    <property type="entry name" value="ATPase_P-typ_transduc_dom_A_sf"/>
</dbReference>
<dbReference type="GO" id="GO:0005886">
    <property type="term" value="C:plasma membrane"/>
    <property type="evidence" value="ECO:0007669"/>
    <property type="project" value="UniProtKB-SubCell"/>
</dbReference>
<evidence type="ECO:0000313" key="22">
    <source>
        <dbReference type="Proteomes" id="UP000257045"/>
    </source>
</evidence>
<dbReference type="InterPro" id="IPR017969">
    <property type="entry name" value="Heavy-metal-associated_CS"/>
</dbReference>
<evidence type="ECO:0000256" key="4">
    <source>
        <dbReference type="ARBA" id="ARBA00022448"/>
    </source>
</evidence>
<dbReference type="PANTHER" id="PTHR43520:SF8">
    <property type="entry name" value="P-TYPE CU(+) TRANSPORTER"/>
    <property type="match status" value="1"/>
</dbReference>
<dbReference type="SUPFAM" id="SSF81653">
    <property type="entry name" value="Calcium ATPase, transduction domain A"/>
    <property type="match status" value="1"/>
</dbReference>
<dbReference type="InterPro" id="IPR006121">
    <property type="entry name" value="HMA_dom"/>
</dbReference>
<keyword evidence="4" id="KW-0813">Transport</keyword>
<dbReference type="GO" id="GO:0005524">
    <property type="term" value="F:ATP binding"/>
    <property type="evidence" value="ECO:0007669"/>
    <property type="project" value="UniProtKB-UniRule"/>
</dbReference>